<evidence type="ECO:0000313" key="13">
    <source>
        <dbReference type="EMBL" id="OGZ65894.1"/>
    </source>
</evidence>
<dbReference type="Pfam" id="PF01193">
    <property type="entry name" value="RNA_pol_L"/>
    <property type="match status" value="1"/>
</dbReference>
<feature type="compositionally biased region" description="Basic residues" evidence="11">
    <location>
        <begin position="244"/>
        <end position="258"/>
    </location>
</feature>
<keyword evidence="7" id="KW-0804">Transcription</keyword>
<proteinExistence type="inferred from homology"/>
<dbReference type="EC" id="2.7.7.6" evidence="2"/>
<dbReference type="InterPro" id="IPR036603">
    <property type="entry name" value="RBP11-like"/>
</dbReference>
<dbReference type="InterPro" id="IPR011263">
    <property type="entry name" value="DNA-dir_RNA_pol_RpoA/D/Rpb3"/>
</dbReference>
<dbReference type="Gene3D" id="2.170.120.12">
    <property type="entry name" value="DNA-directed RNA polymerase, insert domain"/>
    <property type="match status" value="1"/>
</dbReference>
<evidence type="ECO:0000256" key="8">
    <source>
        <dbReference type="ARBA" id="ARBA00032524"/>
    </source>
</evidence>
<evidence type="ECO:0000256" key="6">
    <source>
        <dbReference type="ARBA" id="ARBA00022695"/>
    </source>
</evidence>
<dbReference type="GO" id="GO:0003899">
    <property type="term" value="F:DNA-directed RNA polymerase activity"/>
    <property type="evidence" value="ECO:0007669"/>
    <property type="project" value="UniProtKB-EC"/>
</dbReference>
<feature type="domain" description="DNA-directed RNA polymerase RpoA/D/Rpb3-type" evidence="12">
    <location>
        <begin position="17"/>
        <end position="225"/>
    </location>
</feature>
<dbReference type="SUPFAM" id="SSF55257">
    <property type="entry name" value="RBP11-like subunits of RNA polymerase"/>
    <property type="match status" value="1"/>
</dbReference>
<dbReference type="SUPFAM" id="SSF56553">
    <property type="entry name" value="Insert subdomain of RNA polymerase alpha subunit"/>
    <property type="match status" value="1"/>
</dbReference>
<dbReference type="InterPro" id="IPR036643">
    <property type="entry name" value="RNApol_insert_sf"/>
</dbReference>
<accession>A0A1G2HTP6</accession>
<comment type="catalytic activity">
    <reaction evidence="10">
        <text>RNA(n) + a ribonucleoside 5'-triphosphate = RNA(n+1) + diphosphate</text>
        <dbReference type="Rhea" id="RHEA:21248"/>
        <dbReference type="Rhea" id="RHEA-COMP:14527"/>
        <dbReference type="Rhea" id="RHEA-COMP:17342"/>
        <dbReference type="ChEBI" id="CHEBI:33019"/>
        <dbReference type="ChEBI" id="CHEBI:61557"/>
        <dbReference type="ChEBI" id="CHEBI:140395"/>
        <dbReference type="EC" id="2.7.7.6"/>
    </reaction>
</comment>
<dbReference type="EMBL" id="MHOP01000012">
    <property type="protein sequence ID" value="OGZ65894.1"/>
    <property type="molecule type" value="Genomic_DNA"/>
</dbReference>
<dbReference type="NCBIfam" id="TIGR02027">
    <property type="entry name" value="rpoA"/>
    <property type="match status" value="1"/>
</dbReference>
<keyword evidence="5" id="KW-0808">Transferase</keyword>
<evidence type="ECO:0000256" key="11">
    <source>
        <dbReference type="SAM" id="MobiDB-lite"/>
    </source>
</evidence>
<dbReference type="AlphaFoldDB" id="A0A1G2HTP6"/>
<dbReference type="GO" id="GO:0000428">
    <property type="term" value="C:DNA-directed RNA polymerase complex"/>
    <property type="evidence" value="ECO:0007669"/>
    <property type="project" value="UniProtKB-KW"/>
</dbReference>
<dbReference type="GO" id="GO:0003677">
    <property type="term" value="F:DNA binding"/>
    <property type="evidence" value="ECO:0007669"/>
    <property type="project" value="InterPro"/>
</dbReference>
<organism evidence="13 14">
    <name type="scientific">Candidatus Staskawiczbacteria bacterium RIFCSPHIGHO2_01_FULL_41_41</name>
    <dbReference type="NCBI Taxonomy" id="1802203"/>
    <lineage>
        <taxon>Bacteria</taxon>
        <taxon>Candidatus Staskawicziibacteriota</taxon>
    </lineage>
</organism>
<protein>
    <recommendedName>
        <fullName evidence="3">DNA-directed RNA polymerase subunit alpha</fullName>
        <ecNumber evidence="2">2.7.7.6</ecNumber>
    </recommendedName>
    <alternativeName>
        <fullName evidence="9">RNA polymerase subunit alpha</fullName>
    </alternativeName>
    <alternativeName>
        <fullName evidence="8">Transcriptase subunit alpha</fullName>
    </alternativeName>
</protein>
<evidence type="ECO:0000256" key="10">
    <source>
        <dbReference type="ARBA" id="ARBA00048552"/>
    </source>
</evidence>
<evidence type="ECO:0000256" key="9">
    <source>
        <dbReference type="ARBA" id="ARBA00033070"/>
    </source>
</evidence>
<keyword evidence="4 13" id="KW-0240">DNA-directed RNA polymerase</keyword>
<keyword evidence="6" id="KW-0548">Nucleotidyltransferase</keyword>
<dbReference type="Proteomes" id="UP000178774">
    <property type="component" value="Unassembled WGS sequence"/>
</dbReference>
<evidence type="ECO:0000259" key="12">
    <source>
        <dbReference type="SMART" id="SM00662"/>
    </source>
</evidence>
<dbReference type="GO" id="GO:0005737">
    <property type="term" value="C:cytoplasm"/>
    <property type="evidence" value="ECO:0007669"/>
    <property type="project" value="UniProtKB-ARBA"/>
</dbReference>
<comment type="similarity">
    <text evidence="1">Belongs to the RNA polymerase alpha chain family.</text>
</comment>
<dbReference type="InterPro" id="IPR011262">
    <property type="entry name" value="DNA-dir_RNA_pol_insert"/>
</dbReference>
<evidence type="ECO:0000256" key="7">
    <source>
        <dbReference type="ARBA" id="ARBA00023163"/>
    </source>
</evidence>
<dbReference type="NCBIfam" id="NF003519">
    <property type="entry name" value="PRK05182.2-5"/>
    <property type="match status" value="1"/>
</dbReference>
<dbReference type="SMART" id="SM00662">
    <property type="entry name" value="RPOLD"/>
    <property type="match status" value="1"/>
</dbReference>
<dbReference type="Pfam" id="PF01000">
    <property type="entry name" value="RNA_pol_A_bac"/>
    <property type="match status" value="1"/>
</dbReference>
<feature type="region of interest" description="Disordered" evidence="11">
    <location>
        <begin position="233"/>
        <end position="258"/>
    </location>
</feature>
<evidence type="ECO:0000256" key="1">
    <source>
        <dbReference type="ARBA" id="ARBA00007123"/>
    </source>
</evidence>
<dbReference type="GO" id="GO:0046983">
    <property type="term" value="F:protein dimerization activity"/>
    <property type="evidence" value="ECO:0007669"/>
    <property type="project" value="InterPro"/>
</dbReference>
<dbReference type="CDD" id="cd06928">
    <property type="entry name" value="RNAP_alpha_NTD"/>
    <property type="match status" value="1"/>
</dbReference>
<name>A0A1G2HTP6_9BACT</name>
<dbReference type="InterPro" id="IPR011773">
    <property type="entry name" value="DNA-dir_RpoA"/>
</dbReference>
<feature type="compositionally biased region" description="Basic and acidic residues" evidence="11">
    <location>
        <begin position="233"/>
        <end position="243"/>
    </location>
</feature>
<sequence length="258" mass="28766">MISLPSAPKVTQKEPHRALFEVSGLYPGYGVTVGNALRRVLLSSLEGVAVTEVKIKGVPHEFSTIPGVLEDVIMILLNLKNLRFKMHEGVMQKVELKVKGEKRVTGEDFNLFPQIELANPKLHIATLTDKNKELEIEITIEKGIGYEPKDHRKTQKAQIGAIALDAIFTPIKNVNFQVENMRVGERTDFDKLNLEIETDGTLTPEEAFYGASEILIKHFNIIFEGKAAEDAKRETAKAKPAKEKKAKAVKPKKKAKSK</sequence>
<evidence type="ECO:0000256" key="2">
    <source>
        <dbReference type="ARBA" id="ARBA00012418"/>
    </source>
</evidence>
<evidence type="ECO:0000256" key="3">
    <source>
        <dbReference type="ARBA" id="ARBA00015972"/>
    </source>
</evidence>
<reference evidence="13 14" key="1">
    <citation type="journal article" date="2016" name="Nat. Commun.">
        <title>Thousands of microbial genomes shed light on interconnected biogeochemical processes in an aquifer system.</title>
        <authorList>
            <person name="Anantharaman K."/>
            <person name="Brown C.T."/>
            <person name="Hug L.A."/>
            <person name="Sharon I."/>
            <person name="Castelle C.J."/>
            <person name="Probst A.J."/>
            <person name="Thomas B.C."/>
            <person name="Singh A."/>
            <person name="Wilkins M.J."/>
            <person name="Karaoz U."/>
            <person name="Brodie E.L."/>
            <person name="Williams K.H."/>
            <person name="Hubbard S.S."/>
            <person name="Banfield J.F."/>
        </authorList>
    </citation>
    <scope>NUCLEOTIDE SEQUENCE [LARGE SCALE GENOMIC DNA]</scope>
</reference>
<gene>
    <name evidence="13" type="ORF">A2822_00155</name>
</gene>
<comment type="caution">
    <text evidence="13">The sequence shown here is derived from an EMBL/GenBank/DDBJ whole genome shotgun (WGS) entry which is preliminary data.</text>
</comment>
<evidence type="ECO:0000256" key="5">
    <source>
        <dbReference type="ARBA" id="ARBA00022679"/>
    </source>
</evidence>
<dbReference type="GO" id="GO:0006351">
    <property type="term" value="P:DNA-templated transcription"/>
    <property type="evidence" value="ECO:0007669"/>
    <property type="project" value="InterPro"/>
</dbReference>
<dbReference type="FunFam" id="2.170.120.12:FF:000001">
    <property type="entry name" value="DNA-directed RNA polymerase subunit alpha"/>
    <property type="match status" value="1"/>
</dbReference>
<dbReference type="Gene3D" id="3.30.1360.10">
    <property type="entry name" value="RNA polymerase, RBP11-like subunit"/>
    <property type="match status" value="1"/>
</dbReference>
<evidence type="ECO:0000256" key="4">
    <source>
        <dbReference type="ARBA" id="ARBA00022478"/>
    </source>
</evidence>
<evidence type="ECO:0000313" key="14">
    <source>
        <dbReference type="Proteomes" id="UP000178774"/>
    </source>
</evidence>